<comment type="caution">
    <text evidence="1">The sequence shown here is derived from an EMBL/GenBank/DDBJ whole genome shotgun (WGS) entry which is preliminary data.</text>
</comment>
<protein>
    <submittedName>
        <fullName evidence="1">Uncharacterized protein</fullName>
    </submittedName>
</protein>
<name>W9GJ88_9MICO</name>
<reference evidence="2" key="1">
    <citation type="submission" date="2013-08" db="EMBL/GenBank/DDBJ databases">
        <title>Intrasporangium oryzae NRRL B-24470.</title>
        <authorList>
            <person name="Liu H."/>
            <person name="Wang G."/>
        </authorList>
    </citation>
    <scope>NUCLEOTIDE SEQUENCE [LARGE SCALE GENOMIC DNA]</scope>
    <source>
        <strain evidence="2">Q5-1</strain>
    </source>
</reference>
<accession>W9GJ88</accession>
<dbReference type="Proteomes" id="UP000019494">
    <property type="component" value="Unassembled WGS sequence"/>
</dbReference>
<dbReference type="OrthoDB" id="9153513at2"/>
<dbReference type="RefSeq" id="WP_034718238.1">
    <property type="nucleotide sequence ID" value="NZ_AWQS01000136.1"/>
</dbReference>
<proteinExistence type="predicted"/>
<dbReference type="AlphaFoldDB" id="W9GJ88"/>
<sequence>MGTPTDLAVEQAIVGTTDVLVKTLRALGQAGHPDTASRLAAKAWWALRETRPREAERVNGAMHFLARLPAEPGAPAPTSKE</sequence>
<evidence type="ECO:0000313" key="2">
    <source>
        <dbReference type="Proteomes" id="UP000019494"/>
    </source>
</evidence>
<keyword evidence="2" id="KW-1185">Reference proteome</keyword>
<organism evidence="1 2">
    <name type="scientific">Intrasporangium chromatireducens Q5-1</name>
    <dbReference type="NCBI Taxonomy" id="584657"/>
    <lineage>
        <taxon>Bacteria</taxon>
        <taxon>Bacillati</taxon>
        <taxon>Actinomycetota</taxon>
        <taxon>Actinomycetes</taxon>
        <taxon>Micrococcales</taxon>
        <taxon>Intrasporangiaceae</taxon>
        <taxon>Intrasporangium</taxon>
    </lineage>
</organism>
<evidence type="ECO:0000313" key="1">
    <source>
        <dbReference type="EMBL" id="EWT05207.1"/>
    </source>
</evidence>
<gene>
    <name evidence="1" type="ORF">N864_06220</name>
</gene>
<dbReference type="EMBL" id="AWQS01000136">
    <property type="protein sequence ID" value="EWT05207.1"/>
    <property type="molecule type" value="Genomic_DNA"/>
</dbReference>